<proteinExistence type="predicted"/>
<organism evidence="2 3">
    <name type="scientific">Mucilaginibacter litoreus</name>
    <dbReference type="NCBI Taxonomy" id="1048221"/>
    <lineage>
        <taxon>Bacteria</taxon>
        <taxon>Pseudomonadati</taxon>
        <taxon>Bacteroidota</taxon>
        <taxon>Sphingobacteriia</taxon>
        <taxon>Sphingobacteriales</taxon>
        <taxon>Sphingobacteriaceae</taxon>
        <taxon>Mucilaginibacter</taxon>
    </lineage>
</organism>
<keyword evidence="1" id="KW-0472">Membrane</keyword>
<feature type="transmembrane region" description="Helical" evidence="1">
    <location>
        <begin position="282"/>
        <end position="304"/>
    </location>
</feature>
<feature type="transmembrane region" description="Helical" evidence="1">
    <location>
        <begin position="96"/>
        <end position="116"/>
    </location>
</feature>
<gene>
    <name evidence="2" type="ORF">ACFQZX_13085</name>
</gene>
<dbReference type="EMBL" id="JBHTHZ010000012">
    <property type="protein sequence ID" value="MFD0794554.1"/>
    <property type="molecule type" value="Genomic_DNA"/>
</dbReference>
<dbReference type="Proteomes" id="UP001597010">
    <property type="component" value="Unassembled WGS sequence"/>
</dbReference>
<dbReference type="PANTHER" id="PTHR35337:SF1">
    <property type="entry name" value="SLR1478 PROTEIN"/>
    <property type="match status" value="1"/>
</dbReference>
<keyword evidence="1" id="KW-0812">Transmembrane</keyword>
<dbReference type="RefSeq" id="WP_377116010.1">
    <property type="nucleotide sequence ID" value="NZ_JBHTHZ010000012.1"/>
</dbReference>
<evidence type="ECO:0000313" key="2">
    <source>
        <dbReference type="EMBL" id="MFD0794554.1"/>
    </source>
</evidence>
<dbReference type="Pfam" id="PF01944">
    <property type="entry name" value="SpoIIM"/>
    <property type="match status" value="1"/>
</dbReference>
<feature type="transmembrane region" description="Helical" evidence="1">
    <location>
        <begin position="258"/>
        <end position="276"/>
    </location>
</feature>
<reference evidence="3" key="1">
    <citation type="journal article" date="2019" name="Int. J. Syst. Evol. Microbiol.">
        <title>The Global Catalogue of Microorganisms (GCM) 10K type strain sequencing project: providing services to taxonomists for standard genome sequencing and annotation.</title>
        <authorList>
            <consortium name="The Broad Institute Genomics Platform"/>
            <consortium name="The Broad Institute Genome Sequencing Center for Infectious Disease"/>
            <person name="Wu L."/>
            <person name="Ma J."/>
        </authorList>
    </citation>
    <scope>NUCLEOTIDE SEQUENCE [LARGE SCALE GENOMIC DNA]</scope>
    <source>
        <strain evidence="3">CCUG 61484</strain>
    </source>
</reference>
<protein>
    <submittedName>
        <fullName evidence="2">Stage II sporulation protein M</fullName>
    </submittedName>
</protein>
<keyword evidence="1" id="KW-1133">Transmembrane helix</keyword>
<feature type="transmembrane region" description="Helical" evidence="1">
    <location>
        <begin position="196"/>
        <end position="213"/>
    </location>
</feature>
<sequence>MREPLFVKQNAKKWAQFEQATKHTPDELAESFIQITDDLAYAKTFYPKSKTTAYLNGLASKFHQSIYKNKGESSNRFITFWKFELPLLFKTYQKQLLYAFAFFIVFCLIGALSAKYDDSFVRLIMGDDYIDMTNENIAKGDPFGVYKQGSETLMFLGIAANNIFVSLITFVSGIIFSVGTIYFLFRNGLMLGSFQYYFFSKGLGMQSVLVIWIHGTLEISAIVIAGAAGLVLGNSFLFPKTFKRMVSLKKGAADGMKIAIGLIPIFIVAAFFEGFVTRHTEMPVWLSVGILAASLIFLIWYVILYPNKIYKQTQYATQS</sequence>
<feature type="transmembrane region" description="Helical" evidence="1">
    <location>
        <begin position="219"/>
        <end position="238"/>
    </location>
</feature>
<comment type="caution">
    <text evidence="2">The sequence shown here is derived from an EMBL/GenBank/DDBJ whole genome shotgun (WGS) entry which is preliminary data.</text>
</comment>
<keyword evidence="3" id="KW-1185">Reference proteome</keyword>
<dbReference type="PANTHER" id="PTHR35337">
    <property type="entry name" value="SLR1478 PROTEIN"/>
    <property type="match status" value="1"/>
</dbReference>
<dbReference type="InterPro" id="IPR002798">
    <property type="entry name" value="SpoIIM-like"/>
</dbReference>
<accession>A0ABW3AW86</accession>
<evidence type="ECO:0000256" key="1">
    <source>
        <dbReference type="SAM" id="Phobius"/>
    </source>
</evidence>
<name>A0ABW3AW86_9SPHI</name>
<evidence type="ECO:0000313" key="3">
    <source>
        <dbReference type="Proteomes" id="UP001597010"/>
    </source>
</evidence>
<feature type="transmembrane region" description="Helical" evidence="1">
    <location>
        <begin position="163"/>
        <end position="184"/>
    </location>
</feature>